<name>A0A9P6R6K8_9FUNG</name>
<evidence type="ECO:0000313" key="4">
    <source>
        <dbReference type="Proteomes" id="UP000823405"/>
    </source>
</evidence>
<feature type="chain" id="PRO_5040188329" evidence="2">
    <location>
        <begin position="27"/>
        <end position="222"/>
    </location>
</feature>
<dbReference type="OrthoDB" id="2408457at2759"/>
<keyword evidence="4" id="KW-1185">Reference proteome</keyword>
<dbReference type="EMBL" id="JAAAIN010000781">
    <property type="protein sequence ID" value="KAG0310924.1"/>
    <property type="molecule type" value="Genomic_DNA"/>
</dbReference>
<keyword evidence="1" id="KW-1133">Transmembrane helix</keyword>
<gene>
    <name evidence="3" type="ORF">BGZ97_012231</name>
</gene>
<evidence type="ECO:0000313" key="3">
    <source>
        <dbReference type="EMBL" id="KAG0310924.1"/>
    </source>
</evidence>
<keyword evidence="1" id="KW-0472">Membrane</keyword>
<reference evidence="3" key="1">
    <citation type="journal article" date="2020" name="Fungal Divers.">
        <title>Resolving the Mortierellaceae phylogeny through synthesis of multi-gene phylogenetics and phylogenomics.</title>
        <authorList>
            <person name="Vandepol N."/>
            <person name="Liber J."/>
            <person name="Desiro A."/>
            <person name="Na H."/>
            <person name="Kennedy M."/>
            <person name="Barry K."/>
            <person name="Grigoriev I.V."/>
            <person name="Miller A.N."/>
            <person name="O'Donnell K."/>
            <person name="Stajich J.E."/>
            <person name="Bonito G."/>
        </authorList>
    </citation>
    <scope>NUCLEOTIDE SEQUENCE</scope>
    <source>
        <strain evidence="3">NVP60</strain>
    </source>
</reference>
<feature type="transmembrane region" description="Helical" evidence="1">
    <location>
        <begin position="135"/>
        <end position="158"/>
    </location>
</feature>
<dbReference type="AlphaFoldDB" id="A0A9P6R6K8"/>
<keyword evidence="2" id="KW-0732">Signal</keyword>
<evidence type="ECO:0000256" key="2">
    <source>
        <dbReference type="SAM" id="SignalP"/>
    </source>
</evidence>
<keyword evidence="1" id="KW-0812">Transmembrane</keyword>
<sequence length="222" mass="23562">MTFSTLSTSAMMAMLLLTFCSQLAAAQNPDTTTVNFTSVLFPAVPTISVDMSFKGCAQIPEQVTAFVAQNTNAVFAIYQDDACKNYLYSVEGSLVNMTGVKSMAFDKVDSTKAYSLGVIFVDSSVSPAQPANRNVLIAMVVSGAILFFAIASFGLWFMERKKKAKSSNKVGLTGAGLPVYASKSQEATARHVSASYPASAASSVSYLPAYNITTTTTTYTSD</sequence>
<feature type="signal peptide" evidence="2">
    <location>
        <begin position="1"/>
        <end position="26"/>
    </location>
</feature>
<comment type="caution">
    <text evidence="3">The sequence shown here is derived from an EMBL/GenBank/DDBJ whole genome shotgun (WGS) entry which is preliminary data.</text>
</comment>
<organism evidence="3 4">
    <name type="scientific">Linnemannia gamsii</name>
    <dbReference type="NCBI Taxonomy" id="64522"/>
    <lineage>
        <taxon>Eukaryota</taxon>
        <taxon>Fungi</taxon>
        <taxon>Fungi incertae sedis</taxon>
        <taxon>Mucoromycota</taxon>
        <taxon>Mortierellomycotina</taxon>
        <taxon>Mortierellomycetes</taxon>
        <taxon>Mortierellales</taxon>
        <taxon>Mortierellaceae</taxon>
        <taxon>Linnemannia</taxon>
    </lineage>
</organism>
<evidence type="ECO:0000256" key="1">
    <source>
        <dbReference type="SAM" id="Phobius"/>
    </source>
</evidence>
<proteinExistence type="predicted"/>
<dbReference type="Proteomes" id="UP000823405">
    <property type="component" value="Unassembled WGS sequence"/>
</dbReference>
<accession>A0A9P6R6K8</accession>
<protein>
    <submittedName>
        <fullName evidence="3">Uncharacterized protein</fullName>
    </submittedName>
</protein>